<gene>
    <name evidence="2" type="ORF">ACFQ24_19320</name>
</gene>
<dbReference type="InterPro" id="IPR045851">
    <property type="entry name" value="AMP-bd_C_sf"/>
</dbReference>
<dbReference type="Proteomes" id="UP001597203">
    <property type="component" value="Unassembled WGS sequence"/>
</dbReference>
<feature type="domain" description="AMP-binding enzyme C-terminal" evidence="1">
    <location>
        <begin position="2"/>
        <end position="71"/>
    </location>
</feature>
<proteinExistence type="predicted"/>
<keyword evidence="3" id="KW-1185">Reference proteome</keyword>
<evidence type="ECO:0000259" key="1">
    <source>
        <dbReference type="Pfam" id="PF13193"/>
    </source>
</evidence>
<accession>A0ABW3P745</accession>
<protein>
    <recommendedName>
        <fullName evidence="1">AMP-binding enzyme C-terminal domain-containing protein</fullName>
    </recommendedName>
</protein>
<sequence>MIFELPGVAECACVGIPDGLGGEAVALYIVRRDETLSADLVLAHCRGNLTAYKVSRTIVLSTQFQKSAVGKVLRRKLRSLAPTSAP</sequence>
<dbReference type="SUPFAM" id="SSF56801">
    <property type="entry name" value="Acetyl-CoA synthetase-like"/>
    <property type="match status" value="1"/>
</dbReference>
<dbReference type="Pfam" id="PF13193">
    <property type="entry name" value="AMP-binding_C"/>
    <property type="match status" value="1"/>
</dbReference>
<evidence type="ECO:0000313" key="3">
    <source>
        <dbReference type="Proteomes" id="UP001597203"/>
    </source>
</evidence>
<dbReference type="Gene3D" id="3.30.300.30">
    <property type="match status" value="1"/>
</dbReference>
<reference evidence="3" key="1">
    <citation type="journal article" date="2019" name="Int. J. Syst. Evol. Microbiol.">
        <title>The Global Catalogue of Microorganisms (GCM) 10K type strain sequencing project: providing services to taxonomists for standard genome sequencing and annotation.</title>
        <authorList>
            <consortium name="The Broad Institute Genomics Platform"/>
            <consortium name="The Broad Institute Genome Sequencing Center for Infectious Disease"/>
            <person name="Wu L."/>
            <person name="Ma J."/>
        </authorList>
    </citation>
    <scope>NUCLEOTIDE SEQUENCE [LARGE SCALE GENOMIC DNA]</scope>
    <source>
        <strain evidence="3">CCUG 54329</strain>
    </source>
</reference>
<evidence type="ECO:0000313" key="2">
    <source>
        <dbReference type="EMBL" id="MFD1107019.1"/>
    </source>
</evidence>
<comment type="caution">
    <text evidence="2">The sequence shown here is derived from an EMBL/GenBank/DDBJ whole genome shotgun (WGS) entry which is preliminary data.</text>
</comment>
<dbReference type="RefSeq" id="WP_380914195.1">
    <property type="nucleotide sequence ID" value="NZ_JBHTLS010000134.1"/>
</dbReference>
<dbReference type="InterPro" id="IPR025110">
    <property type="entry name" value="AMP-bd_C"/>
</dbReference>
<dbReference type="EMBL" id="JBHTLS010000134">
    <property type="protein sequence ID" value="MFD1107019.1"/>
    <property type="molecule type" value="Genomic_DNA"/>
</dbReference>
<organism evidence="2 3">
    <name type="scientific">Sphingobium olei</name>
    <dbReference type="NCBI Taxonomy" id="420955"/>
    <lineage>
        <taxon>Bacteria</taxon>
        <taxon>Pseudomonadati</taxon>
        <taxon>Pseudomonadota</taxon>
        <taxon>Alphaproteobacteria</taxon>
        <taxon>Sphingomonadales</taxon>
        <taxon>Sphingomonadaceae</taxon>
        <taxon>Sphingobium</taxon>
    </lineage>
</organism>
<name>A0ABW3P745_9SPHN</name>